<organism evidence="3">
    <name type="scientific">hydrothermal vent metagenome</name>
    <dbReference type="NCBI Taxonomy" id="652676"/>
    <lineage>
        <taxon>unclassified sequences</taxon>
        <taxon>metagenomes</taxon>
        <taxon>ecological metagenomes</taxon>
    </lineage>
</organism>
<protein>
    <submittedName>
        <fullName evidence="3">Uncharacterized protein</fullName>
    </submittedName>
</protein>
<feature type="transmembrane region" description="Helical" evidence="2">
    <location>
        <begin position="12"/>
        <end position="36"/>
    </location>
</feature>
<keyword evidence="2" id="KW-1133">Transmembrane helix</keyword>
<evidence type="ECO:0000313" key="3">
    <source>
        <dbReference type="EMBL" id="VAX21846.1"/>
    </source>
</evidence>
<dbReference type="AlphaFoldDB" id="A0A3B1BU74"/>
<feature type="non-terminal residue" evidence="3">
    <location>
        <position position="158"/>
    </location>
</feature>
<accession>A0A3B1BU74</accession>
<keyword evidence="1" id="KW-0175">Coiled coil</keyword>
<gene>
    <name evidence="3" type="ORF">MNBD_NITROSPINAE03-196</name>
</gene>
<keyword evidence="2" id="KW-0472">Membrane</keyword>
<evidence type="ECO:0000256" key="2">
    <source>
        <dbReference type="SAM" id="Phobius"/>
    </source>
</evidence>
<name>A0A3B1BU74_9ZZZZ</name>
<proteinExistence type="predicted"/>
<evidence type="ECO:0000256" key="1">
    <source>
        <dbReference type="SAM" id="Coils"/>
    </source>
</evidence>
<feature type="transmembrane region" description="Helical" evidence="2">
    <location>
        <begin position="42"/>
        <end position="62"/>
    </location>
</feature>
<keyword evidence="2" id="KW-0812">Transmembrane</keyword>
<feature type="coiled-coil region" evidence="1">
    <location>
        <begin position="93"/>
        <end position="149"/>
    </location>
</feature>
<dbReference type="EMBL" id="UOGB01000221">
    <property type="protein sequence ID" value="VAX21846.1"/>
    <property type="molecule type" value="Genomic_DNA"/>
</dbReference>
<reference evidence="3" key="1">
    <citation type="submission" date="2018-06" db="EMBL/GenBank/DDBJ databases">
        <authorList>
            <person name="Zhirakovskaya E."/>
        </authorList>
    </citation>
    <scope>NUCLEOTIDE SEQUENCE</scope>
</reference>
<sequence>MCKHGPRLLASLVILLPEIIKIKILSIINSAWQFLLNEDNRGALQIVGGAIVAIVVAVWGYYKFRYKDPKPIHPLNTITLSLDEYDKRIRKIISQTREEYKTANLEERQLLAKELAGAEAKLENVEEALEEHKKKLKEADASLEKFKERFGAKEVEKA</sequence>